<keyword evidence="6" id="KW-0067">ATP-binding</keyword>
<evidence type="ECO:0000313" key="12">
    <source>
        <dbReference type="Proteomes" id="UP000677054"/>
    </source>
</evidence>
<dbReference type="PROSITE" id="PS51194">
    <property type="entry name" value="HELICASE_CTER"/>
    <property type="match status" value="1"/>
</dbReference>
<evidence type="ECO:0000259" key="10">
    <source>
        <dbReference type="PROSITE" id="PS51194"/>
    </source>
</evidence>
<dbReference type="OrthoDB" id="5600252at2759"/>
<protein>
    <recommendedName>
        <fullName evidence="2">RNA helicase</fullName>
        <ecNumber evidence="2">3.6.4.13</ecNumber>
    </recommendedName>
</protein>
<dbReference type="GO" id="GO:0005634">
    <property type="term" value="C:nucleus"/>
    <property type="evidence" value="ECO:0007669"/>
    <property type="project" value="TreeGrafter"/>
</dbReference>
<gene>
    <name evidence="11" type="ORF">DSTB1V02_LOCUS795</name>
</gene>
<dbReference type="InterPro" id="IPR011709">
    <property type="entry name" value="DEAD-box_helicase_OB_fold"/>
</dbReference>
<dbReference type="InterPro" id="IPR048333">
    <property type="entry name" value="HA2_WH"/>
</dbReference>
<dbReference type="InterPro" id="IPR059023">
    <property type="entry name" value="RNA_hel_CTD"/>
</dbReference>
<evidence type="ECO:0000256" key="7">
    <source>
        <dbReference type="ARBA" id="ARBA00022884"/>
    </source>
</evidence>
<dbReference type="Gene3D" id="3.40.50.300">
    <property type="entry name" value="P-loop containing nucleotide triphosphate hydrolases"/>
    <property type="match status" value="2"/>
</dbReference>
<dbReference type="EC" id="3.6.4.13" evidence="2"/>
<dbReference type="InterPro" id="IPR011545">
    <property type="entry name" value="DEAD/DEAH_box_helicase_dom"/>
</dbReference>
<evidence type="ECO:0000256" key="1">
    <source>
        <dbReference type="ARBA" id="ARBA00008792"/>
    </source>
</evidence>
<dbReference type="Pfam" id="PF07717">
    <property type="entry name" value="OB_NTP_bind"/>
    <property type="match status" value="1"/>
</dbReference>
<organism evidence="11">
    <name type="scientific">Darwinula stevensoni</name>
    <dbReference type="NCBI Taxonomy" id="69355"/>
    <lineage>
        <taxon>Eukaryota</taxon>
        <taxon>Metazoa</taxon>
        <taxon>Ecdysozoa</taxon>
        <taxon>Arthropoda</taxon>
        <taxon>Crustacea</taxon>
        <taxon>Oligostraca</taxon>
        <taxon>Ostracoda</taxon>
        <taxon>Podocopa</taxon>
        <taxon>Podocopida</taxon>
        <taxon>Darwinulocopina</taxon>
        <taxon>Darwinuloidea</taxon>
        <taxon>Darwinulidae</taxon>
        <taxon>Darwinula</taxon>
    </lineage>
</organism>
<evidence type="ECO:0000256" key="5">
    <source>
        <dbReference type="ARBA" id="ARBA00022806"/>
    </source>
</evidence>
<dbReference type="SMART" id="SM00490">
    <property type="entry name" value="HELICc"/>
    <property type="match status" value="1"/>
</dbReference>
<keyword evidence="3" id="KW-0547">Nucleotide-binding</keyword>
<sequence length="1139" mass="129092">MNFMMSLLLDDLVSGMQENRKKKGNRVNMNSFLISRDEETEGKTTLWMHTVSLGKHKEYEIRQLLDNIRTQEFLASEDFRKPSRAPGPGKLSGSPGHGSIKLSSSKIAMERRPLSPSSEQVVGSSYGGHVKDVAPQSTSLKSEIMEDSWWGSEEENERGGIVKGEAEQLPNSSLEDVDAKQDPCCATKEGIVKSEEQDNSEELVPDDILPFFIDNTPMFEEQELMFDDVVESKPGVHEKFSEKLRHIGDSDFKSQYLHNLKANALSDYLRTCATARCDLVANSCLDNQFKEELEAKQSNGRYLELHKFRQKLPSYKMRHKILELVSESQVVVLSGETGCGKTTQVAQFILDDWILQGKGSVCHIICTQPRRISAISVAERVAQERAEKCGHSVGYQIRLDDVRPRTVGSILYCTTGILLKFLQSDPLLKKASHVVLDEIHERDILSDFTMAIMKDVLTHRPDLKLVLMSATMNAGLFTKYYNNCPLIHIPGFTFPVEELYLEDVLQLTGFRFFFQRFKMESKSKNYGSHYIPRKKQKQLQQYQDSIGPFIRDLRASGKYKSHVLKSIADPSSEGDENLELIASLVEHICQHEPPGAVLIFLPGWDRISKLHKILSSNSFFRRKHLIIPLHSMMPTVNQREVFNRPPPGVRKIVIATNIAETSITIDDVVYVIDGGKIKMRNFDEGSNLQTLLPEWVSLANAKQRKGRAGRVQPGICYHLYTRWRESLLDAFPTPEIQRTRLEELCLQIKILKLGKIEPFLEKVIEPPSKSALHLSIQILHRLNALDWEENLTPLGFHLAKLPMDPQTGKMILMGAIFSCLDPILTVAAALSFKDPFVIPLGQEEVADRRRQELAGGEESDHLMLANVFNKWEEVRQAGRSAEDRFLWHYFLSRNTLEMLRTMKRQLTEHLMELGFVTSSAYNSLEVNQNSKNPSLLKAIICAGLYPNVAKIFVKKNRVTLYTPEDGQKVQFHLKSVLVDRRDFSSQWLVYKLKQKSSAVFLFDATVVSPFSLLFFGERIGIEKHSRGDGLISADPFVHFKCSQSDAILVKVHISHLASNLISCLVYLILTFCCMQQLRGELDKLLEYKISHPGVTQWDPETKEGAILRAIVELITTNMKMPAGSLSRSSSQDFSDDLSS</sequence>
<evidence type="ECO:0000259" key="9">
    <source>
        <dbReference type="PROSITE" id="PS51192"/>
    </source>
</evidence>
<dbReference type="CDD" id="cd18791">
    <property type="entry name" value="SF2_C_RHA"/>
    <property type="match status" value="1"/>
</dbReference>
<dbReference type="PANTHER" id="PTHR18934:SF237">
    <property type="entry name" value="ATP-DEPENDENT DNA_RNA HELICASE DHX36"/>
    <property type="match status" value="1"/>
</dbReference>
<dbReference type="SMART" id="SM00487">
    <property type="entry name" value="DEXDc"/>
    <property type="match status" value="1"/>
</dbReference>
<dbReference type="SMART" id="SM00847">
    <property type="entry name" value="HA2"/>
    <property type="match status" value="1"/>
</dbReference>
<keyword evidence="12" id="KW-1185">Reference proteome</keyword>
<comment type="similarity">
    <text evidence="1">Belongs to the DEAD box helicase family. DEAH subfamily.</text>
</comment>
<dbReference type="GO" id="GO:0005524">
    <property type="term" value="F:ATP binding"/>
    <property type="evidence" value="ECO:0007669"/>
    <property type="project" value="UniProtKB-KW"/>
</dbReference>
<dbReference type="PANTHER" id="PTHR18934">
    <property type="entry name" value="ATP-DEPENDENT RNA HELICASE"/>
    <property type="match status" value="1"/>
</dbReference>
<reference evidence="11" key="1">
    <citation type="submission" date="2020-11" db="EMBL/GenBank/DDBJ databases">
        <authorList>
            <person name="Tran Van P."/>
        </authorList>
    </citation>
    <scope>NUCLEOTIDE SEQUENCE</scope>
</reference>
<dbReference type="GO" id="GO:0003724">
    <property type="term" value="F:RNA helicase activity"/>
    <property type="evidence" value="ECO:0007669"/>
    <property type="project" value="UniProtKB-EC"/>
</dbReference>
<dbReference type="Pfam" id="PF00270">
    <property type="entry name" value="DEAD"/>
    <property type="match status" value="1"/>
</dbReference>
<accession>A0A7R8WYX2</accession>
<feature type="region of interest" description="Disordered" evidence="8">
    <location>
        <begin position="77"/>
        <end position="138"/>
    </location>
</feature>
<keyword evidence="7" id="KW-0694">RNA-binding</keyword>
<dbReference type="GO" id="GO:0051880">
    <property type="term" value="F:G-quadruplex DNA binding"/>
    <property type="evidence" value="ECO:0007669"/>
    <property type="project" value="TreeGrafter"/>
</dbReference>
<dbReference type="PROSITE" id="PS51192">
    <property type="entry name" value="HELICASE_ATP_BIND_1"/>
    <property type="match status" value="1"/>
</dbReference>
<feature type="domain" description="Helicase C-terminal" evidence="10">
    <location>
        <begin position="583"/>
        <end position="752"/>
    </location>
</feature>
<keyword evidence="5" id="KW-0347">Helicase</keyword>
<dbReference type="AlphaFoldDB" id="A0A7R8WYX2"/>
<dbReference type="SUPFAM" id="SSF52540">
    <property type="entry name" value="P-loop containing nucleoside triphosphate hydrolases"/>
    <property type="match status" value="1"/>
</dbReference>
<dbReference type="GO" id="GO:0005737">
    <property type="term" value="C:cytoplasm"/>
    <property type="evidence" value="ECO:0007669"/>
    <property type="project" value="TreeGrafter"/>
</dbReference>
<dbReference type="GO" id="GO:0016787">
    <property type="term" value="F:hydrolase activity"/>
    <property type="evidence" value="ECO:0007669"/>
    <property type="project" value="UniProtKB-KW"/>
</dbReference>
<dbReference type="InterPro" id="IPR027417">
    <property type="entry name" value="P-loop_NTPase"/>
</dbReference>
<dbReference type="InterPro" id="IPR002464">
    <property type="entry name" value="DNA/RNA_helicase_DEAH_CS"/>
</dbReference>
<evidence type="ECO:0000256" key="3">
    <source>
        <dbReference type="ARBA" id="ARBA00022741"/>
    </source>
</evidence>
<evidence type="ECO:0000256" key="8">
    <source>
        <dbReference type="SAM" id="MobiDB-lite"/>
    </source>
</evidence>
<dbReference type="FunFam" id="1.20.120.1080:FF:000002">
    <property type="entry name" value="Putative ATP-dependent RNA helicase DHX36"/>
    <property type="match status" value="1"/>
</dbReference>
<keyword evidence="4" id="KW-0378">Hydrolase</keyword>
<dbReference type="Pfam" id="PF00271">
    <property type="entry name" value="Helicase_C"/>
    <property type="match status" value="1"/>
</dbReference>
<dbReference type="GO" id="GO:0003678">
    <property type="term" value="F:DNA helicase activity"/>
    <property type="evidence" value="ECO:0007669"/>
    <property type="project" value="TreeGrafter"/>
</dbReference>
<dbReference type="EMBL" id="LR899579">
    <property type="protein sequence ID" value="CAD7240788.1"/>
    <property type="molecule type" value="Genomic_DNA"/>
</dbReference>
<evidence type="ECO:0000256" key="2">
    <source>
        <dbReference type="ARBA" id="ARBA00012552"/>
    </source>
</evidence>
<dbReference type="Proteomes" id="UP000677054">
    <property type="component" value="Unassembled WGS sequence"/>
</dbReference>
<evidence type="ECO:0000256" key="4">
    <source>
        <dbReference type="ARBA" id="ARBA00022801"/>
    </source>
</evidence>
<dbReference type="FunFam" id="3.40.50.300:FF:000284">
    <property type="entry name" value="probable ATP-dependent RNA helicase YTHDC2"/>
    <property type="match status" value="1"/>
</dbReference>
<feature type="domain" description="Helicase ATP-binding" evidence="9">
    <location>
        <begin position="322"/>
        <end position="490"/>
    </location>
</feature>
<dbReference type="Gene3D" id="1.20.120.1080">
    <property type="match status" value="1"/>
</dbReference>
<dbReference type="Pfam" id="PF21010">
    <property type="entry name" value="HA2_C"/>
    <property type="match status" value="1"/>
</dbReference>
<proteinExistence type="inferred from homology"/>
<dbReference type="Pfam" id="PF04408">
    <property type="entry name" value="WHD_HA2"/>
    <property type="match status" value="1"/>
</dbReference>
<dbReference type="InterPro" id="IPR014001">
    <property type="entry name" value="Helicase_ATP-bd"/>
</dbReference>
<dbReference type="GO" id="GO:0002151">
    <property type="term" value="F:G-quadruplex RNA binding"/>
    <property type="evidence" value="ECO:0007669"/>
    <property type="project" value="TreeGrafter"/>
</dbReference>
<evidence type="ECO:0000313" key="11">
    <source>
        <dbReference type="EMBL" id="CAD7240788.1"/>
    </source>
</evidence>
<dbReference type="EMBL" id="CAJPEV010000062">
    <property type="protein sequence ID" value="CAG0879877.1"/>
    <property type="molecule type" value="Genomic_DNA"/>
</dbReference>
<name>A0A7R8WYX2_9CRUS</name>
<dbReference type="InterPro" id="IPR007502">
    <property type="entry name" value="Helicase-assoc_dom"/>
</dbReference>
<evidence type="ECO:0000256" key="6">
    <source>
        <dbReference type="ARBA" id="ARBA00022840"/>
    </source>
</evidence>
<dbReference type="InterPro" id="IPR001650">
    <property type="entry name" value="Helicase_C-like"/>
</dbReference>
<dbReference type="PROSITE" id="PS00690">
    <property type="entry name" value="DEAH_ATP_HELICASE"/>
    <property type="match status" value="1"/>
</dbReference>
<dbReference type="Pfam" id="PF26026">
    <property type="entry name" value="RNA_hel_CTD"/>
    <property type="match status" value="1"/>
</dbReference>